<dbReference type="RefSeq" id="WP_126052321.1">
    <property type="nucleotide sequence ID" value="NZ_QYTV02000013.1"/>
</dbReference>
<dbReference type="EMBL" id="QYTV02000013">
    <property type="protein sequence ID" value="RST71231.1"/>
    <property type="molecule type" value="Genomic_DNA"/>
</dbReference>
<dbReference type="OrthoDB" id="2810176at2"/>
<keyword evidence="3" id="KW-1185">Reference proteome</keyword>
<dbReference type="AlphaFoldDB" id="A0A429XU04"/>
<accession>A0A429XU04</accession>
<name>A0A429XU04_9BACI</name>
<dbReference type="PANTHER" id="PTHR43153">
    <property type="entry name" value="ELECTRON TRANSFER FLAVOPROTEIN ALPHA"/>
    <property type="match status" value="1"/>
</dbReference>
<reference evidence="2" key="1">
    <citation type="submission" date="2018-12" db="EMBL/GenBank/DDBJ databases">
        <authorList>
            <person name="Sun L."/>
            <person name="Chen Z."/>
        </authorList>
    </citation>
    <scope>NUCLEOTIDE SEQUENCE [LARGE SCALE GENOMIC DNA]</scope>
    <source>
        <strain evidence="2">3-2-2</strain>
    </source>
</reference>
<feature type="domain" description="Electron transfer flavoprotein alpha subunit C-terminal" evidence="1">
    <location>
        <begin position="193"/>
        <end position="276"/>
    </location>
</feature>
<organism evidence="2 3">
    <name type="scientific">Siminovitchia acidinfaciens</name>
    <dbReference type="NCBI Taxonomy" id="2321395"/>
    <lineage>
        <taxon>Bacteria</taxon>
        <taxon>Bacillati</taxon>
        <taxon>Bacillota</taxon>
        <taxon>Bacilli</taxon>
        <taxon>Bacillales</taxon>
        <taxon>Bacillaceae</taxon>
        <taxon>Siminovitchia</taxon>
    </lineage>
</organism>
<comment type="caution">
    <text evidence="2">The sequence shown here is derived from an EMBL/GenBank/DDBJ whole genome shotgun (WGS) entry which is preliminary data.</text>
</comment>
<evidence type="ECO:0000313" key="3">
    <source>
        <dbReference type="Proteomes" id="UP000287156"/>
    </source>
</evidence>
<dbReference type="PANTHER" id="PTHR43153:SF11">
    <property type="entry name" value="ELECTRON TRANSFER FLAVOPROTEIN, SUBUNIT ALPHA (ETFA)"/>
    <property type="match status" value="1"/>
</dbReference>
<dbReference type="InterPro" id="IPR029035">
    <property type="entry name" value="DHS-like_NAD/FAD-binding_dom"/>
</dbReference>
<evidence type="ECO:0000259" key="1">
    <source>
        <dbReference type="Pfam" id="PF00766"/>
    </source>
</evidence>
<dbReference type="Pfam" id="PF00766">
    <property type="entry name" value="ETF_alpha"/>
    <property type="match status" value="1"/>
</dbReference>
<dbReference type="SUPFAM" id="SSF52467">
    <property type="entry name" value="DHS-like NAD/FAD-binding domain"/>
    <property type="match status" value="1"/>
</dbReference>
<proteinExistence type="predicted"/>
<dbReference type="GO" id="GO:0033539">
    <property type="term" value="P:fatty acid beta-oxidation using acyl-CoA dehydrogenase"/>
    <property type="evidence" value="ECO:0007669"/>
    <property type="project" value="TreeGrafter"/>
</dbReference>
<evidence type="ECO:0000313" key="2">
    <source>
        <dbReference type="EMBL" id="RST71231.1"/>
    </source>
</evidence>
<protein>
    <submittedName>
        <fullName evidence="2">Electron transfer flavoprotein subunit alpha/FixB family protein</fullName>
    </submittedName>
</protein>
<dbReference type="GO" id="GO:0050660">
    <property type="term" value="F:flavin adenine dinucleotide binding"/>
    <property type="evidence" value="ECO:0007669"/>
    <property type="project" value="InterPro"/>
</dbReference>
<dbReference type="Proteomes" id="UP000287156">
    <property type="component" value="Unassembled WGS sequence"/>
</dbReference>
<dbReference type="InterPro" id="IPR001308">
    <property type="entry name" value="ETF_a/FixB"/>
</dbReference>
<sequence>MTVCYVPLLDGKQIKPSAHGLLKQAKRLNNRVIALIVHCGIDEIHPPLDCDEIHLIELSEEMWPIAANHMRAFEKFQNGRKEEAVLFSASPLANEIAAGLAFKLDRPIVNKVMDAFYNDQHLSIKKEVYGGKACLYEDSALGSIITYDPAFLPYANNNANKDVPVFRSTMDVEPNTSIRFIESKKLSWEDIGLTEANCVIGVGRGVHNADIGNQLEQIEELAKILNAPIGGSKVADELKLIPREKRIGSSGVSLEEADIYISIGISGSSQHLEGIKNVKHILAINNDAAAPIFKRSDLGIIGDFKEAIPLLIDIIKNKSGVNNSENTSHLKASV</sequence>
<dbReference type="InterPro" id="IPR014729">
    <property type="entry name" value="Rossmann-like_a/b/a_fold"/>
</dbReference>
<dbReference type="InterPro" id="IPR014731">
    <property type="entry name" value="ETF_asu_C"/>
</dbReference>
<dbReference type="Gene3D" id="3.40.50.1220">
    <property type="entry name" value="TPP-binding domain"/>
    <property type="match status" value="1"/>
</dbReference>
<dbReference type="SUPFAM" id="SSF52402">
    <property type="entry name" value="Adenine nucleotide alpha hydrolases-like"/>
    <property type="match status" value="1"/>
</dbReference>
<dbReference type="Gene3D" id="3.40.50.620">
    <property type="entry name" value="HUPs"/>
    <property type="match status" value="1"/>
</dbReference>
<dbReference type="GO" id="GO:0009055">
    <property type="term" value="F:electron transfer activity"/>
    <property type="evidence" value="ECO:0007669"/>
    <property type="project" value="InterPro"/>
</dbReference>
<gene>
    <name evidence="2" type="ORF">D4T97_018855</name>
</gene>